<comment type="caution">
    <text evidence="2">The sequence shown here is derived from an EMBL/GenBank/DDBJ whole genome shotgun (WGS) entry which is preliminary data.</text>
</comment>
<dbReference type="Gene3D" id="3.60.21.10">
    <property type="match status" value="1"/>
</dbReference>
<keyword evidence="3" id="KW-1185">Reference proteome</keyword>
<evidence type="ECO:0000313" key="2">
    <source>
        <dbReference type="EMBL" id="GER39979.1"/>
    </source>
</evidence>
<dbReference type="SUPFAM" id="SSF56300">
    <property type="entry name" value="Metallo-dependent phosphatases"/>
    <property type="match status" value="1"/>
</dbReference>
<dbReference type="EMBL" id="BKCP01005794">
    <property type="protein sequence ID" value="GER39979.1"/>
    <property type="molecule type" value="Genomic_DNA"/>
</dbReference>
<evidence type="ECO:0000313" key="3">
    <source>
        <dbReference type="Proteomes" id="UP000325081"/>
    </source>
</evidence>
<sequence length="125" mass="14074">MWSDLEEIETWVVSPRGTGWFFCYGVSSSFYHINKLDLVCRAKEYRKIKKTRTFSSEDKDILEGDDANQVPEQPNAAQAIVRTVADHTILVSRQPSQANGDSRGARPRAGKPCRAAMCQREQGPN</sequence>
<gene>
    <name evidence="2" type="ORF">STAS_16632</name>
</gene>
<feature type="region of interest" description="Disordered" evidence="1">
    <location>
        <begin position="91"/>
        <end position="125"/>
    </location>
</feature>
<dbReference type="OrthoDB" id="1930084at2759"/>
<reference evidence="3" key="1">
    <citation type="journal article" date="2019" name="Curr. Biol.">
        <title>Genome Sequence of Striga asiatica Provides Insight into the Evolution of Plant Parasitism.</title>
        <authorList>
            <person name="Yoshida S."/>
            <person name="Kim S."/>
            <person name="Wafula E.K."/>
            <person name="Tanskanen J."/>
            <person name="Kim Y.M."/>
            <person name="Honaas L."/>
            <person name="Yang Z."/>
            <person name="Spallek T."/>
            <person name="Conn C.E."/>
            <person name="Ichihashi Y."/>
            <person name="Cheong K."/>
            <person name="Cui S."/>
            <person name="Der J.P."/>
            <person name="Gundlach H."/>
            <person name="Jiao Y."/>
            <person name="Hori C."/>
            <person name="Ishida J.K."/>
            <person name="Kasahara H."/>
            <person name="Kiba T."/>
            <person name="Kim M.S."/>
            <person name="Koo N."/>
            <person name="Laohavisit A."/>
            <person name="Lee Y.H."/>
            <person name="Lumba S."/>
            <person name="McCourt P."/>
            <person name="Mortimer J.C."/>
            <person name="Mutuku J.M."/>
            <person name="Nomura T."/>
            <person name="Sasaki-Sekimoto Y."/>
            <person name="Seto Y."/>
            <person name="Wang Y."/>
            <person name="Wakatake T."/>
            <person name="Sakakibara H."/>
            <person name="Demura T."/>
            <person name="Yamaguchi S."/>
            <person name="Yoneyama K."/>
            <person name="Manabe R.I."/>
            <person name="Nelson D.C."/>
            <person name="Schulman A.H."/>
            <person name="Timko M.P."/>
            <person name="dePamphilis C.W."/>
            <person name="Choi D."/>
            <person name="Shirasu K."/>
        </authorList>
    </citation>
    <scope>NUCLEOTIDE SEQUENCE [LARGE SCALE GENOMIC DNA]</scope>
    <source>
        <strain evidence="3">cv. UVA1</strain>
    </source>
</reference>
<feature type="compositionally biased region" description="Polar residues" evidence="1">
    <location>
        <begin position="91"/>
        <end position="100"/>
    </location>
</feature>
<dbReference type="Proteomes" id="UP000325081">
    <property type="component" value="Unassembled WGS sequence"/>
</dbReference>
<evidence type="ECO:0000256" key="1">
    <source>
        <dbReference type="SAM" id="MobiDB-lite"/>
    </source>
</evidence>
<proteinExistence type="predicted"/>
<dbReference type="InterPro" id="IPR029052">
    <property type="entry name" value="Metallo-depent_PP-like"/>
</dbReference>
<organism evidence="2 3">
    <name type="scientific">Striga asiatica</name>
    <name type="common">Asiatic witchweed</name>
    <name type="synonym">Buchnera asiatica</name>
    <dbReference type="NCBI Taxonomy" id="4170"/>
    <lineage>
        <taxon>Eukaryota</taxon>
        <taxon>Viridiplantae</taxon>
        <taxon>Streptophyta</taxon>
        <taxon>Embryophyta</taxon>
        <taxon>Tracheophyta</taxon>
        <taxon>Spermatophyta</taxon>
        <taxon>Magnoliopsida</taxon>
        <taxon>eudicotyledons</taxon>
        <taxon>Gunneridae</taxon>
        <taxon>Pentapetalae</taxon>
        <taxon>asterids</taxon>
        <taxon>lamiids</taxon>
        <taxon>Lamiales</taxon>
        <taxon>Orobanchaceae</taxon>
        <taxon>Buchnereae</taxon>
        <taxon>Striga</taxon>
    </lineage>
</organism>
<protein>
    <submittedName>
        <fullName evidence="2">Serine/threonine-protein phosphatase</fullName>
    </submittedName>
</protein>
<dbReference type="AlphaFoldDB" id="A0A5A7Q4A4"/>
<name>A0A5A7Q4A4_STRAF</name>
<accession>A0A5A7Q4A4</accession>